<evidence type="ECO:0000313" key="2">
    <source>
        <dbReference type="EMBL" id="KAK3609323.1"/>
    </source>
</evidence>
<proteinExistence type="predicted"/>
<accession>A0AAE0TGN6</accession>
<sequence length="235" mass="27679">MARIISYFFLGYTMVMLLVYSDCKEKNTFPRNLQDIKKFIELEKIKRKIKTNIRQFRGNITMTEVVPTEYQPIARPVLIFSEHADSQDCMLFPLTKTNVTAEEVLVQVDLWVYIKVKKMKRKETNRNKRKRNGRRLKIVATSKGQNLSILSVRVRKSKWHKIQLPLSLIQKILVNPDKNLILCLTCSRCNKRYTLVLMSKEATVGTNSKNRPKRKLSDQKSLWPFIVLHMKSQMF</sequence>
<name>A0AAE0TGN6_9BIVA</name>
<organism evidence="2 3">
    <name type="scientific">Potamilus streckersoni</name>
    <dbReference type="NCBI Taxonomy" id="2493646"/>
    <lineage>
        <taxon>Eukaryota</taxon>
        <taxon>Metazoa</taxon>
        <taxon>Spiralia</taxon>
        <taxon>Lophotrochozoa</taxon>
        <taxon>Mollusca</taxon>
        <taxon>Bivalvia</taxon>
        <taxon>Autobranchia</taxon>
        <taxon>Heteroconchia</taxon>
        <taxon>Palaeoheterodonta</taxon>
        <taxon>Unionida</taxon>
        <taxon>Unionoidea</taxon>
        <taxon>Unionidae</taxon>
        <taxon>Ambleminae</taxon>
        <taxon>Lampsilini</taxon>
        <taxon>Potamilus</taxon>
    </lineage>
</organism>
<comment type="caution">
    <text evidence="2">The sequence shown here is derived from an EMBL/GenBank/DDBJ whole genome shotgun (WGS) entry which is preliminary data.</text>
</comment>
<reference evidence="2" key="1">
    <citation type="journal article" date="2021" name="Genome Biol. Evol.">
        <title>A High-Quality Reference Genome for a Parasitic Bivalve with Doubly Uniparental Inheritance (Bivalvia: Unionida).</title>
        <authorList>
            <person name="Smith C.H."/>
        </authorList>
    </citation>
    <scope>NUCLEOTIDE SEQUENCE</scope>
    <source>
        <strain evidence="2">CHS0354</strain>
    </source>
</reference>
<keyword evidence="3" id="KW-1185">Reference proteome</keyword>
<evidence type="ECO:0000313" key="3">
    <source>
        <dbReference type="Proteomes" id="UP001195483"/>
    </source>
</evidence>
<dbReference type="EMBL" id="JAEAOA010001570">
    <property type="protein sequence ID" value="KAK3609323.1"/>
    <property type="molecule type" value="Genomic_DNA"/>
</dbReference>
<reference evidence="2" key="3">
    <citation type="submission" date="2023-05" db="EMBL/GenBank/DDBJ databases">
        <authorList>
            <person name="Smith C.H."/>
        </authorList>
    </citation>
    <scope>NUCLEOTIDE SEQUENCE</scope>
    <source>
        <strain evidence="2">CHS0354</strain>
        <tissue evidence="2">Mantle</tissue>
    </source>
</reference>
<evidence type="ECO:0000256" key="1">
    <source>
        <dbReference type="SAM" id="SignalP"/>
    </source>
</evidence>
<dbReference type="AlphaFoldDB" id="A0AAE0TGN6"/>
<protein>
    <submittedName>
        <fullName evidence="2">Uncharacterized protein</fullName>
    </submittedName>
</protein>
<keyword evidence="1" id="KW-0732">Signal</keyword>
<feature type="chain" id="PRO_5041952572" evidence="1">
    <location>
        <begin position="24"/>
        <end position="235"/>
    </location>
</feature>
<gene>
    <name evidence="2" type="ORF">CHS0354_026244</name>
</gene>
<reference evidence="2" key="2">
    <citation type="journal article" date="2021" name="Genome Biol. Evol.">
        <title>Developing a high-quality reference genome for a parasitic bivalve with doubly uniparental inheritance (Bivalvia: Unionida).</title>
        <authorList>
            <person name="Smith C.H."/>
        </authorList>
    </citation>
    <scope>NUCLEOTIDE SEQUENCE</scope>
    <source>
        <strain evidence="2">CHS0354</strain>
        <tissue evidence="2">Mantle</tissue>
    </source>
</reference>
<dbReference type="Proteomes" id="UP001195483">
    <property type="component" value="Unassembled WGS sequence"/>
</dbReference>
<feature type="signal peptide" evidence="1">
    <location>
        <begin position="1"/>
        <end position="23"/>
    </location>
</feature>